<gene>
    <name evidence="2" type="ORF">CLH61_09870</name>
</gene>
<organism evidence="2 3">
    <name type="scientific">Marinobacter profundi</name>
    <dbReference type="NCBI Taxonomy" id="2666256"/>
    <lineage>
        <taxon>Bacteria</taxon>
        <taxon>Pseudomonadati</taxon>
        <taxon>Pseudomonadota</taxon>
        <taxon>Gammaproteobacteria</taxon>
        <taxon>Pseudomonadales</taxon>
        <taxon>Marinobacteraceae</taxon>
        <taxon>Marinobacter</taxon>
    </lineage>
</organism>
<name>A0A2G1ULN6_9GAMM</name>
<sequence>MTTTKNSRLSTPWLGTSRFNTPRLSTPELPMATAIAATLATFATPAMAFDFELYGIDASLSTTLTAGIGVRLEEQDPDLITQGNLGPEFAYSNTGASSNNFDDGNLNFEKGDPYSQILRGRTELFLDYAPDSDYLTRVGALVRGSYYYDYELRENDRAVDPVGQQRTLNDEALDNAAGAELLDAYVFSDWYAGDTPISVRYGKQVVSWGESTFILGGINATNPIDVPAFRTPGAELKDVLRPVEMLYTSVGITPEINVEAYVQTKWEPFKIDDCGTYFSSADVAADGCGPVLLAGQVPDSQALAEGFVSPRLGDQKPGDKDQFGAAVRWFVPALDAELGFYYIKYNSRLPYISGVVSNPESPTATQINDDSLPYSRFPSYFIDYPKGIDLYGISINTTLPTGTSLGAEYSFRPNLPIQWNTFELIYGGLQQRGPDGQVISKLEQQTRQNDPDFNYAGKAIDGYDRYNVSQAQATLIHFVDRVLGAARFITVAEIGATYIHDLPGKEEARYGRSGIWGVGPVPLDGPSFTGDLCREGPGDETTRLNINPTNCGGDGFTTSFSWGYRALFALDYPNAIAGINLLPKLFLTHDVKGYAPDPGGNFKEGNKSVSLGLDGSYQNKYSASISYTNYFGGDYNEISDRDFVSASVSYSF</sequence>
<protein>
    <submittedName>
        <fullName evidence="2">Peptide ABC transporter substrate-binding protein</fullName>
    </submittedName>
</protein>
<dbReference type="Pfam" id="PF06980">
    <property type="entry name" value="DUF1302"/>
    <property type="match status" value="1"/>
</dbReference>
<proteinExistence type="predicted"/>
<feature type="region of interest" description="Disordered" evidence="1">
    <location>
        <begin position="1"/>
        <end position="21"/>
    </location>
</feature>
<comment type="caution">
    <text evidence="2">The sequence shown here is derived from an EMBL/GenBank/DDBJ whole genome shotgun (WGS) entry which is preliminary data.</text>
</comment>
<dbReference type="InterPro" id="IPR010727">
    <property type="entry name" value="DUF1302"/>
</dbReference>
<accession>A0A2G1ULN6</accession>
<reference evidence="2 3" key="1">
    <citation type="submission" date="2017-09" db="EMBL/GenBank/DDBJ databases">
        <title>The draft genome sequences of Marinobacter sp. PWS21.</title>
        <authorList>
            <person name="Cao J."/>
        </authorList>
    </citation>
    <scope>NUCLEOTIDE SEQUENCE [LARGE SCALE GENOMIC DNA]</scope>
    <source>
        <strain evidence="2 3">PWS21</strain>
    </source>
</reference>
<evidence type="ECO:0000313" key="2">
    <source>
        <dbReference type="EMBL" id="PHQ15414.1"/>
    </source>
</evidence>
<dbReference type="EMBL" id="NTFH01000007">
    <property type="protein sequence ID" value="PHQ15414.1"/>
    <property type="molecule type" value="Genomic_DNA"/>
</dbReference>
<keyword evidence="3" id="KW-1185">Reference proteome</keyword>
<dbReference type="AlphaFoldDB" id="A0A2G1ULN6"/>
<evidence type="ECO:0000256" key="1">
    <source>
        <dbReference type="SAM" id="MobiDB-lite"/>
    </source>
</evidence>
<dbReference type="Proteomes" id="UP000231409">
    <property type="component" value="Unassembled WGS sequence"/>
</dbReference>
<evidence type="ECO:0000313" key="3">
    <source>
        <dbReference type="Proteomes" id="UP000231409"/>
    </source>
</evidence>